<dbReference type="RefSeq" id="WP_025370430.1">
    <property type="nucleotide sequence ID" value="NZ_CP043435.1"/>
</dbReference>
<accession>A0AAE6IXU0</accession>
<dbReference type="EMBL" id="CP043435">
    <property type="protein sequence ID" value="QEL44481.1"/>
    <property type="molecule type" value="Genomic_DNA"/>
</dbReference>
<feature type="domain" description="HTH cro/C1-type" evidence="4">
    <location>
        <begin position="10"/>
        <end position="65"/>
    </location>
</feature>
<keyword evidence="1" id="KW-0805">Transcription regulation</keyword>
<protein>
    <submittedName>
        <fullName evidence="5">Peptidase S24 LexA-like protein</fullName>
    </submittedName>
</protein>
<keyword evidence="3" id="KW-0804">Transcription</keyword>
<dbReference type="Pfam" id="PF00717">
    <property type="entry name" value="Peptidase_S24"/>
    <property type="match status" value="1"/>
</dbReference>
<evidence type="ECO:0000256" key="1">
    <source>
        <dbReference type="ARBA" id="ARBA00023015"/>
    </source>
</evidence>
<proteinExistence type="predicted"/>
<dbReference type="InterPro" id="IPR010982">
    <property type="entry name" value="Lambda_DNA-bd_dom_sf"/>
</dbReference>
<dbReference type="Proteomes" id="UP000322035">
    <property type="component" value="Chromosome"/>
</dbReference>
<dbReference type="InterPro" id="IPR001387">
    <property type="entry name" value="Cro/C1-type_HTH"/>
</dbReference>
<evidence type="ECO:0000313" key="5">
    <source>
        <dbReference type="EMBL" id="QEL44481.1"/>
    </source>
</evidence>
<sequence length="260" mass="29414">MDFDILAQNIRFLLKKHKWSEDELVKRSGVGKSTIQLYKSKKSKNPTVDKLTKIANAFKVSSDDLKNKNLSISMSISQKENISQNVHKFPKMSISKSNLSSNEPLNTPNLKKSQNEIHINIKEDTVYVPFFKDGAVSAGFGTEDFANDCDFLPFKKQDLRLMFNAHSTANLAVIPCVGNSMQPTIEEGELVVFQQDGTQSEGAIYVVRFENELFVKRLKKRPLQLISDNANYEPISLNESQSFEILGRVIGSYSIHSKRF</sequence>
<dbReference type="InterPro" id="IPR015927">
    <property type="entry name" value="Peptidase_S24_S26A/B/C"/>
</dbReference>
<dbReference type="SUPFAM" id="SSF47413">
    <property type="entry name" value="lambda repressor-like DNA-binding domains"/>
    <property type="match status" value="1"/>
</dbReference>
<dbReference type="CDD" id="cd00093">
    <property type="entry name" value="HTH_XRE"/>
    <property type="match status" value="1"/>
</dbReference>
<dbReference type="PROSITE" id="PS50943">
    <property type="entry name" value="HTH_CROC1"/>
    <property type="match status" value="1"/>
</dbReference>
<dbReference type="PANTHER" id="PTHR40661">
    <property type="match status" value="1"/>
</dbReference>
<dbReference type="AlphaFoldDB" id="A0AAE6IXU0"/>
<evidence type="ECO:0000313" key="6">
    <source>
        <dbReference type="Proteomes" id="UP000322035"/>
    </source>
</evidence>
<dbReference type="InterPro" id="IPR039418">
    <property type="entry name" value="LexA-like"/>
</dbReference>
<dbReference type="Gene3D" id="2.10.109.10">
    <property type="entry name" value="Umud Fragment, subunit A"/>
    <property type="match status" value="1"/>
</dbReference>
<dbReference type="SUPFAM" id="SSF51306">
    <property type="entry name" value="LexA/Signal peptidase"/>
    <property type="match status" value="1"/>
</dbReference>
<keyword evidence="2" id="KW-0238">DNA-binding</keyword>
<evidence type="ECO:0000256" key="2">
    <source>
        <dbReference type="ARBA" id="ARBA00023125"/>
    </source>
</evidence>
<dbReference type="Gene3D" id="1.10.260.40">
    <property type="entry name" value="lambda repressor-like DNA-binding domains"/>
    <property type="match status" value="1"/>
</dbReference>
<dbReference type="PANTHER" id="PTHR40661:SF3">
    <property type="entry name" value="FELS-1 PROPHAGE TRANSCRIPTIONAL REGULATOR"/>
    <property type="match status" value="1"/>
</dbReference>
<organism evidence="5 6">
    <name type="scientific">Campylobacter fetus subsp. venerealis NCTC 10354</name>
    <dbReference type="NCBI Taxonomy" id="983328"/>
    <lineage>
        <taxon>Bacteria</taxon>
        <taxon>Pseudomonadati</taxon>
        <taxon>Campylobacterota</taxon>
        <taxon>Epsilonproteobacteria</taxon>
        <taxon>Campylobacterales</taxon>
        <taxon>Campylobacteraceae</taxon>
        <taxon>Campylobacter</taxon>
        <taxon>Campylobacter fetus subsp. venerealis bv. venerealis</taxon>
    </lineage>
</organism>
<dbReference type="CDD" id="cd06529">
    <property type="entry name" value="S24_LexA-like"/>
    <property type="match status" value="1"/>
</dbReference>
<dbReference type="GO" id="GO:0003677">
    <property type="term" value="F:DNA binding"/>
    <property type="evidence" value="ECO:0007669"/>
    <property type="project" value="UniProtKB-KW"/>
</dbReference>
<reference evidence="5 6" key="1">
    <citation type="submission" date="2019-08" db="EMBL/GenBank/DDBJ databases">
        <title>Complete genomes of the Campylobacter fetus subsp. venerealis, Campylobacter lari subsp. concheus, Campylobacter sputorum bv. sputorum and Campylobacter volucris type strains.</title>
        <authorList>
            <person name="Miller W.G."/>
            <person name="Yee E."/>
        </authorList>
    </citation>
    <scope>NUCLEOTIDE SEQUENCE [LARGE SCALE GENOMIC DNA]</scope>
    <source>
        <strain evidence="5 6">NCTC 10354</strain>
    </source>
</reference>
<dbReference type="Pfam" id="PF12844">
    <property type="entry name" value="HTH_19"/>
    <property type="match status" value="1"/>
</dbReference>
<dbReference type="InterPro" id="IPR036286">
    <property type="entry name" value="LexA/Signal_pep-like_sf"/>
</dbReference>
<evidence type="ECO:0000259" key="4">
    <source>
        <dbReference type="PROSITE" id="PS50943"/>
    </source>
</evidence>
<gene>
    <name evidence="5" type="ORF">CFVT_0503</name>
</gene>
<evidence type="ECO:0000256" key="3">
    <source>
        <dbReference type="ARBA" id="ARBA00023163"/>
    </source>
</evidence>
<name>A0AAE6IXU0_CAMFE</name>
<dbReference type="SMART" id="SM00530">
    <property type="entry name" value="HTH_XRE"/>
    <property type="match status" value="1"/>
</dbReference>